<dbReference type="Pfam" id="PF13091">
    <property type="entry name" value="PLDc_2"/>
    <property type="match status" value="2"/>
</dbReference>
<feature type="chain" id="PRO_5042289304" description="phospholipase D" evidence="7">
    <location>
        <begin position="25"/>
        <end position="392"/>
    </location>
</feature>
<feature type="signal peptide" evidence="7">
    <location>
        <begin position="1"/>
        <end position="24"/>
    </location>
</feature>
<evidence type="ECO:0000313" key="9">
    <source>
        <dbReference type="EMBL" id="MCU7693229.1"/>
    </source>
</evidence>
<accession>A0AAE3IK70</accession>
<evidence type="ECO:0000256" key="6">
    <source>
        <dbReference type="ARBA" id="ARBA00023098"/>
    </source>
</evidence>
<keyword evidence="10" id="KW-1185">Reference proteome</keyword>
<dbReference type="SUPFAM" id="SSF56024">
    <property type="entry name" value="Phospholipase D/nuclease"/>
    <property type="match status" value="2"/>
</dbReference>
<keyword evidence="7" id="KW-0732">Signal</keyword>
<dbReference type="PROSITE" id="PS51257">
    <property type="entry name" value="PROKAR_LIPOPROTEIN"/>
    <property type="match status" value="1"/>
</dbReference>
<name>A0AAE3IK70_9BACT</name>
<dbReference type="InterPro" id="IPR051406">
    <property type="entry name" value="PLD_domain"/>
</dbReference>
<dbReference type="InterPro" id="IPR025202">
    <property type="entry name" value="PLD-like_dom"/>
</dbReference>
<evidence type="ECO:0000256" key="2">
    <source>
        <dbReference type="ARBA" id="ARBA00008664"/>
    </source>
</evidence>
<dbReference type="EC" id="3.1.4.4" evidence="3"/>
<sequence length="392" mass="43612">MKMYKLYALLLWLLLLVASCSKNTGPDNPPPPDPKQEVTLEKAVFNDPAILAKGENANNIKTEILRYLSSAVKGSLVHINIYLVDDDDIVNAIVNAHNYGVNVHMLIDSSRATSQQQNKQAIEKLRGVLTGTSSLKVVKSDVIINPTSGSINHHKSMLFSEVALKEGIAKNVVFSTSQNFIKTGVRKVQDAVIFTDKELYNAFLSNWNAIADRASSGMKTFAYNVYNAADGKTTAIFFPRLINGQWDSKDDIVDILDKISDHKNATVQIGMSDWSDSRRPVVDKLAQLHEKGVKIEVIAKSGIGDFTRAQLQKLADKGAYIKILQMPSQNIHSKFMLINGTWDGKAQTVIINGTHNYTPNALRYNNEVILLLKNSPLFKEYQANYEKIKANF</sequence>
<dbReference type="Proteomes" id="UP001209317">
    <property type="component" value="Unassembled WGS sequence"/>
</dbReference>
<feature type="domain" description="Phospholipase D-like" evidence="8">
    <location>
        <begin position="66"/>
        <end position="198"/>
    </location>
</feature>
<evidence type="ECO:0000256" key="3">
    <source>
        <dbReference type="ARBA" id="ARBA00012027"/>
    </source>
</evidence>
<evidence type="ECO:0000256" key="5">
    <source>
        <dbReference type="ARBA" id="ARBA00022963"/>
    </source>
</evidence>
<dbReference type="GO" id="GO:0016891">
    <property type="term" value="F:RNA endonuclease activity producing 5'-phosphomonoesters, hydrolytic mechanism"/>
    <property type="evidence" value="ECO:0007669"/>
    <property type="project" value="TreeGrafter"/>
</dbReference>
<keyword evidence="6" id="KW-0443">Lipid metabolism</keyword>
<evidence type="ECO:0000313" key="10">
    <source>
        <dbReference type="Proteomes" id="UP001209317"/>
    </source>
</evidence>
<dbReference type="EMBL" id="JAOTPL010000002">
    <property type="protein sequence ID" value="MCU7693229.1"/>
    <property type="molecule type" value="Genomic_DNA"/>
</dbReference>
<dbReference type="GO" id="GO:0004630">
    <property type="term" value="F:phospholipase D activity"/>
    <property type="evidence" value="ECO:0007669"/>
    <property type="project" value="UniProtKB-EC"/>
</dbReference>
<comment type="similarity">
    <text evidence="2">Belongs to the phospholipase D family.</text>
</comment>
<protein>
    <recommendedName>
        <fullName evidence="3">phospholipase D</fullName>
        <ecNumber evidence="3">3.1.4.4</ecNumber>
    </recommendedName>
</protein>
<proteinExistence type="inferred from homology"/>
<dbReference type="Gene3D" id="3.30.870.10">
    <property type="entry name" value="Endonuclease Chain A"/>
    <property type="match status" value="2"/>
</dbReference>
<evidence type="ECO:0000256" key="7">
    <source>
        <dbReference type="SAM" id="SignalP"/>
    </source>
</evidence>
<comment type="caution">
    <text evidence="9">The sequence shown here is derived from an EMBL/GenBank/DDBJ whole genome shotgun (WGS) entry which is preliminary data.</text>
</comment>
<comment type="catalytic activity">
    <reaction evidence="1">
        <text>a 1,2-diacyl-sn-glycero-3-phosphocholine + H2O = a 1,2-diacyl-sn-glycero-3-phosphate + choline + H(+)</text>
        <dbReference type="Rhea" id="RHEA:14445"/>
        <dbReference type="ChEBI" id="CHEBI:15354"/>
        <dbReference type="ChEBI" id="CHEBI:15377"/>
        <dbReference type="ChEBI" id="CHEBI:15378"/>
        <dbReference type="ChEBI" id="CHEBI:57643"/>
        <dbReference type="ChEBI" id="CHEBI:58608"/>
        <dbReference type="EC" id="3.1.4.4"/>
    </reaction>
</comment>
<keyword evidence="4" id="KW-0378">Hydrolase</keyword>
<dbReference type="AlphaFoldDB" id="A0AAE3IK70"/>
<keyword evidence="5" id="KW-0442">Lipid degradation</keyword>
<dbReference type="PANTHER" id="PTHR43856">
    <property type="entry name" value="CARDIOLIPIN HYDROLASE"/>
    <property type="match status" value="1"/>
</dbReference>
<gene>
    <name evidence="9" type="ORF">OD355_01720</name>
</gene>
<evidence type="ECO:0000256" key="1">
    <source>
        <dbReference type="ARBA" id="ARBA00000798"/>
    </source>
</evidence>
<evidence type="ECO:0000256" key="4">
    <source>
        <dbReference type="ARBA" id="ARBA00022801"/>
    </source>
</evidence>
<dbReference type="RefSeq" id="WP_263036717.1">
    <property type="nucleotide sequence ID" value="NZ_JAOTPL010000002.1"/>
</dbReference>
<feature type="domain" description="Phospholipase D-like" evidence="8">
    <location>
        <begin position="265"/>
        <end position="388"/>
    </location>
</feature>
<dbReference type="GO" id="GO:0016042">
    <property type="term" value="P:lipid catabolic process"/>
    <property type="evidence" value="ECO:0007669"/>
    <property type="project" value="UniProtKB-KW"/>
</dbReference>
<reference evidence="9" key="1">
    <citation type="submission" date="2022-10" db="EMBL/GenBank/DDBJ databases">
        <authorList>
            <person name="Kim H.S."/>
            <person name="Kim J.-S."/>
            <person name="Suh M.K."/>
            <person name="Eom M.K."/>
            <person name="Lee J.-S."/>
        </authorList>
    </citation>
    <scope>NUCLEOTIDE SEQUENCE</scope>
    <source>
        <strain evidence="9">LIP-5</strain>
    </source>
</reference>
<evidence type="ECO:0000259" key="8">
    <source>
        <dbReference type="Pfam" id="PF13091"/>
    </source>
</evidence>
<organism evidence="9 10">
    <name type="scientific">Haoranjiania flava</name>
    <dbReference type="NCBI Taxonomy" id="1856322"/>
    <lineage>
        <taxon>Bacteria</taxon>
        <taxon>Pseudomonadati</taxon>
        <taxon>Bacteroidota</taxon>
        <taxon>Chitinophagia</taxon>
        <taxon>Chitinophagales</taxon>
        <taxon>Chitinophagaceae</taxon>
        <taxon>Haoranjiania</taxon>
    </lineage>
</organism>
<dbReference type="PANTHER" id="PTHR43856:SF1">
    <property type="entry name" value="MITOCHONDRIAL CARDIOLIPIN HYDROLASE"/>
    <property type="match status" value="1"/>
</dbReference>